<dbReference type="GO" id="GO:0001881">
    <property type="term" value="P:receptor recycling"/>
    <property type="evidence" value="ECO:0007669"/>
    <property type="project" value="TreeGrafter"/>
</dbReference>
<dbReference type="GO" id="GO:0055037">
    <property type="term" value="C:recycling endosome"/>
    <property type="evidence" value="ECO:0007669"/>
    <property type="project" value="TreeGrafter"/>
</dbReference>
<dbReference type="InterPro" id="IPR011993">
    <property type="entry name" value="PH-like_dom_sf"/>
</dbReference>
<evidence type="ECO:0000256" key="1">
    <source>
        <dbReference type="ARBA" id="ARBA00022553"/>
    </source>
</evidence>
<dbReference type="InterPro" id="IPR001849">
    <property type="entry name" value="PH_domain"/>
</dbReference>
<evidence type="ECO:0000313" key="4">
    <source>
        <dbReference type="Proteomes" id="UP000469452"/>
    </source>
</evidence>
<dbReference type="AlphaFoldDB" id="A0A6A4Z2H7"/>
<dbReference type="GO" id="GO:0007032">
    <property type="term" value="P:endosome organization"/>
    <property type="evidence" value="ECO:0007669"/>
    <property type="project" value="TreeGrafter"/>
</dbReference>
<feature type="domain" description="PH" evidence="2">
    <location>
        <begin position="26"/>
        <end position="136"/>
    </location>
</feature>
<dbReference type="Proteomes" id="UP000469452">
    <property type="component" value="Unassembled WGS sequence"/>
</dbReference>
<protein>
    <recommendedName>
        <fullName evidence="2">PH domain-containing protein</fullName>
    </recommendedName>
</protein>
<dbReference type="GO" id="GO:0005802">
    <property type="term" value="C:trans-Golgi network"/>
    <property type="evidence" value="ECO:0007669"/>
    <property type="project" value="TreeGrafter"/>
</dbReference>
<dbReference type="Pfam" id="PF00169">
    <property type="entry name" value="PH"/>
    <property type="match status" value="1"/>
</dbReference>
<dbReference type="Gene3D" id="2.30.29.30">
    <property type="entry name" value="Pleckstrin-homology domain (PH domain)/Phosphotyrosine-binding domain (PTB)"/>
    <property type="match status" value="1"/>
</dbReference>
<evidence type="ECO:0000259" key="2">
    <source>
        <dbReference type="PROSITE" id="PS50003"/>
    </source>
</evidence>
<accession>A0A6A4Z2H7</accession>
<dbReference type="EMBL" id="VJMI01019842">
    <property type="protein sequence ID" value="KAF0706254.1"/>
    <property type="molecule type" value="Genomic_DNA"/>
</dbReference>
<comment type="caution">
    <text evidence="3">The sequence shown here is derived from an EMBL/GenBank/DDBJ whole genome shotgun (WGS) entry which is preliminary data.</text>
</comment>
<dbReference type="GO" id="GO:0042147">
    <property type="term" value="P:retrograde transport, endosome to Golgi"/>
    <property type="evidence" value="ECO:0007669"/>
    <property type="project" value="TreeGrafter"/>
</dbReference>
<dbReference type="PROSITE" id="PS50003">
    <property type="entry name" value="PH_DOMAIN"/>
    <property type="match status" value="1"/>
</dbReference>
<proteinExistence type="predicted"/>
<dbReference type="SMART" id="SM00233">
    <property type="entry name" value="PH"/>
    <property type="match status" value="1"/>
</dbReference>
<reference evidence="3 4" key="1">
    <citation type="submission" date="2019-06" db="EMBL/GenBank/DDBJ databases">
        <title>Genomics analysis of Aphanomyces spp. identifies a new class of oomycete effector associated with host adaptation.</title>
        <authorList>
            <person name="Gaulin E."/>
        </authorList>
    </citation>
    <scope>NUCLEOTIDE SEQUENCE [LARGE SCALE GENOMIC DNA]</scope>
    <source>
        <strain evidence="3 4">E</strain>
    </source>
</reference>
<dbReference type="InterPro" id="IPR045188">
    <property type="entry name" value="Boi1/Boi2-like"/>
</dbReference>
<sequence length="153" mass="16967">MTQECLTLTLYKMKNPMHATPTTVPVMIKEGSLFKKGAGGGLLHRSNWKRRYFKLTENELLYFDPTDGRLKGALNLSACGHGSLEIQPEDCTKTGTSASSGVWRFALRTPSRRLVLAAKTEDGMTAWIQALQAVLDANEVKSTHIQQRMPSTL</sequence>
<dbReference type="PANTHER" id="PTHR22902">
    <property type="entry name" value="SESQUIPEDALIAN"/>
    <property type="match status" value="1"/>
</dbReference>
<evidence type="ECO:0000313" key="3">
    <source>
        <dbReference type="EMBL" id="KAF0706254.1"/>
    </source>
</evidence>
<dbReference type="PANTHER" id="PTHR22902:SF27">
    <property type="entry name" value="PLECKSTRIN HOMOLOGY DOMAIN-CONTAINING FAMILY A MEMBER 3"/>
    <property type="match status" value="1"/>
</dbReference>
<gene>
    <name evidence="3" type="ORF">AaE_014212</name>
</gene>
<dbReference type="SUPFAM" id="SSF50729">
    <property type="entry name" value="PH domain-like"/>
    <property type="match status" value="1"/>
</dbReference>
<dbReference type="GO" id="GO:0005829">
    <property type="term" value="C:cytosol"/>
    <property type="evidence" value="ECO:0007669"/>
    <property type="project" value="GOC"/>
</dbReference>
<keyword evidence="1" id="KW-0597">Phosphoprotein</keyword>
<name>A0A6A4Z2H7_APHAT</name>
<dbReference type="GO" id="GO:0005769">
    <property type="term" value="C:early endosome"/>
    <property type="evidence" value="ECO:0007669"/>
    <property type="project" value="TreeGrafter"/>
</dbReference>
<dbReference type="VEuPathDB" id="FungiDB:H257_16768"/>
<organism evidence="3 4">
    <name type="scientific">Aphanomyces astaci</name>
    <name type="common">Crayfish plague agent</name>
    <dbReference type="NCBI Taxonomy" id="112090"/>
    <lineage>
        <taxon>Eukaryota</taxon>
        <taxon>Sar</taxon>
        <taxon>Stramenopiles</taxon>
        <taxon>Oomycota</taxon>
        <taxon>Saprolegniomycetes</taxon>
        <taxon>Saprolegniales</taxon>
        <taxon>Verrucalvaceae</taxon>
        <taxon>Aphanomyces</taxon>
    </lineage>
</organism>